<sequence length="116" mass="12603">MMKNIATAALFSLLSLGAFSAQANEQQGEMMHDMPGMQQEQVISGIGVVKGIDLAEKKMTIAHEAIPAVNWPPMTMRFTITDPKTQPGDIKVGDKVAFDFVQQGSLSLLRGIRISQ</sequence>
<evidence type="ECO:0000256" key="1">
    <source>
        <dbReference type="SAM" id="SignalP"/>
    </source>
</evidence>
<proteinExistence type="predicted"/>
<reference evidence="2 3" key="1">
    <citation type="submission" date="2018-10" db="EMBL/GenBank/DDBJ databases">
        <title>Genomic Encyclopedia of Type Strains, Phase IV (KMG-IV): sequencing the most valuable type-strain genomes for metagenomic binning, comparative biology and taxonomic classification.</title>
        <authorList>
            <person name="Goeker M."/>
        </authorList>
    </citation>
    <scope>NUCLEOTIDE SEQUENCE [LARGE SCALE GENOMIC DNA]</scope>
    <source>
        <strain evidence="2 3">DSM 5079</strain>
    </source>
</reference>
<organism evidence="2 3">
    <name type="scientific">Yokenella regensburgei</name>
    <dbReference type="NCBI Taxonomy" id="158877"/>
    <lineage>
        <taxon>Bacteria</taxon>
        <taxon>Pseudomonadati</taxon>
        <taxon>Pseudomonadota</taxon>
        <taxon>Gammaproteobacteria</taxon>
        <taxon>Enterobacterales</taxon>
        <taxon>Enterobacteriaceae</taxon>
        <taxon>Yokenella</taxon>
    </lineage>
</organism>
<dbReference type="Pfam" id="PF11604">
    <property type="entry name" value="CusF_Ec"/>
    <property type="match status" value="1"/>
</dbReference>
<evidence type="ECO:0000313" key="3">
    <source>
        <dbReference type="Proteomes" id="UP000267341"/>
    </source>
</evidence>
<dbReference type="InterPro" id="IPR042230">
    <property type="entry name" value="CusF_sf"/>
</dbReference>
<feature type="chain" id="PRO_5045659835" evidence="1">
    <location>
        <begin position="24"/>
        <end position="116"/>
    </location>
</feature>
<dbReference type="InterPro" id="IPR021647">
    <property type="entry name" value="CusF_Ec"/>
</dbReference>
<accession>A0ABX9RWV6</accession>
<protein>
    <submittedName>
        <fullName evidence="2">Cu(I)/Ag(I) efflux system protein CusF</fullName>
    </submittedName>
</protein>
<name>A0ABX9RWV6_9ENTR</name>
<evidence type="ECO:0000313" key="2">
    <source>
        <dbReference type="EMBL" id="RKR53339.1"/>
    </source>
</evidence>
<keyword evidence="1" id="KW-0732">Signal</keyword>
<dbReference type="Gene3D" id="2.40.50.320">
    <property type="entry name" value="Copper binding periplasmic protein CusF"/>
    <property type="match status" value="1"/>
</dbReference>
<comment type="caution">
    <text evidence="2">The sequence shown here is derived from an EMBL/GenBank/DDBJ whole genome shotgun (WGS) entry which is preliminary data.</text>
</comment>
<dbReference type="EMBL" id="RBIZ01000006">
    <property type="protein sequence ID" value="RKR53339.1"/>
    <property type="molecule type" value="Genomic_DNA"/>
</dbReference>
<feature type="signal peptide" evidence="1">
    <location>
        <begin position="1"/>
        <end position="23"/>
    </location>
</feature>
<dbReference type="NCBIfam" id="NF007348">
    <property type="entry name" value="PRK09838.1"/>
    <property type="match status" value="1"/>
</dbReference>
<dbReference type="Proteomes" id="UP000267341">
    <property type="component" value="Unassembled WGS sequence"/>
</dbReference>
<gene>
    <name evidence="2" type="ORF">C7387_3792</name>
</gene>
<keyword evidence="3" id="KW-1185">Reference proteome</keyword>